<keyword evidence="5" id="KW-0547">Nucleotide-binding</keyword>
<keyword evidence="8" id="KW-0902">Two-component regulatory system</keyword>
<feature type="transmembrane region" description="Helical" evidence="9">
    <location>
        <begin position="12"/>
        <end position="34"/>
    </location>
</feature>
<comment type="catalytic activity">
    <reaction evidence="1">
        <text>ATP + protein L-histidine = ADP + protein N-phospho-L-histidine.</text>
        <dbReference type="EC" id="2.7.13.3"/>
    </reaction>
</comment>
<evidence type="ECO:0000256" key="7">
    <source>
        <dbReference type="ARBA" id="ARBA00022840"/>
    </source>
</evidence>
<gene>
    <name evidence="11" type="ORF">GCM10023092_25600</name>
</gene>
<evidence type="ECO:0000313" key="12">
    <source>
        <dbReference type="Proteomes" id="UP001501410"/>
    </source>
</evidence>
<evidence type="ECO:0000313" key="11">
    <source>
        <dbReference type="EMBL" id="GAA4458005.1"/>
    </source>
</evidence>
<dbReference type="EMBL" id="BAABEZ010000024">
    <property type="protein sequence ID" value="GAA4458005.1"/>
    <property type="molecule type" value="Genomic_DNA"/>
</dbReference>
<feature type="domain" description="Signal transduction histidine kinase subgroup 3 dimerisation and phosphoacceptor" evidence="10">
    <location>
        <begin position="67"/>
        <end position="134"/>
    </location>
</feature>
<keyword evidence="12" id="KW-1185">Reference proteome</keyword>
<dbReference type="PANTHER" id="PTHR24421">
    <property type="entry name" value="NITRATE/NITRITE SENSOR PROTEIN NARX-RELATED"/>
    <property type="match status" value="1"/>
</dbReference>
<name>A0ABP8N1K1_9BACT</name>
<evidence type="ECO:0000256" key="5">
    <source>
        <dbReference type="ARBA" id="ARBA00022741"/>
    </source>
</evidence>
<evidence type="ECO:0000256" key="1">
    <source>
        <dbReference type="ARBA" id="ARBA00000085"/>
    </source>
</evidence>
<accession>A0ABP8N1K1</accession>
<dbReference type="Gene3D" id="1.20.5.1930">
    <property type="match status" value="1"/>
</dbReference>
<keyword evidence="9" id="KW-1133">Transmembrane helix</keyword>
<dbReference type="InterPro" id="IPR011712">
    <property type="entry name" value="Sig_transdc_His_kin_sub3_dim/P"/>
</dbReference>
<dbReference type="InterPro" id="IPR050482">
    <property type="entry name" value="Sensor_HK_TwoCompSys"/>
</dbReference>
<dbReference type="Gene3D" id="3.30.565.10">
    <property type="entry name" value="Histidine kinase-like ATPase, C-terminal domain"/>
    <property type="match status" value="1"/>
</dbReference>
<keyword evidence="9" id="KW-0472">Membrane</keyword>
<keyword evidence="9" id="KW-0812">Transmembrane</keyword>
<dbReference type="PANTHER" id="PTHR24421:SF10">
    <property type="entry name" value="NITRATE_NITRITE SENSOR PROTEIN NARQ"/>
    <property type="match status" value="1"/>
</dbReference>
<evidence type="ECO:0000256" key="2">
    <source>
        <dbReference type="ARBA" id="ARBA00012438"/>
    </source>
</evidence>
<evidence type="ECO:0000256" key="8">
    <source>
        <dbReference type="ARBA" id="ARBA00023012"/>
    </source>
</evidence>
<dbReference type="EC" id="2.7.13.3" evidence="2"/>
<keyword evidence="6 11" id="KW-0418">Kinase</keyword>
<evidence type="ECO:0000256" key="3">
    <source>
        <dbReference type="ARBA" id="ARBA00022553"/>
    </source>
</evidence>
<keyword evidence="7" id="KW-0067">ATP-binding</keyword>
<dbReference type="RefSeq" id="WP_344827870.1">
    <property type="nucleotide sequence ID" value="NZ_BAABEZ010000024.1"/>
</dbReference>
<dbReference type="SUPFAM" id="SSF55874">
    <property type="entry name" value="ATPase domain of HSP90 chaperone/DNA topoisomerase II/histidine kinase"/>
    <property type="match status" value="1"/>
</dbReference>
<reference evidence="12" key="1">
    <citation type="journal article" date="2019" name="Int. J. Syst. Evol. Microbiol.">
        <title>The Global Catalogue of Microorganisms (GCM) 10K type strain sequencing project: providing services to taxonomists for standard genome sequencing and annotation.</title>
        <authorList>
            <consortium name="The Broad Institute Genomics Platform"/>
            <consortium name="The Broad Institute Genome Sequencing Center for Infectious Disease"/>
            <person name="Wu L."/>
            <person name="Ma J."/>
        </authorList>
    </citation>
    <scope>NUCLEOTIDE SEQUENCE [LARGE SCALE GENOMIC DNA]</scope>
    <source>
        <strain evidence="12">JCM 31921</strain>
    </source>
</reference>
<proteinExistence type="predicted"/>
<evidence type="ECO:0000256" key="6">
    <source>
        <dbReference type="ARBA" id="ARBA00022777"/>
    </source>
</evidence>
<evidence type="ECO:0000259" key="10">
    <source>
        <dbReference type="Pfam" id="PF07730"/>
    </source>
</evidence>
<dbReference type="GO" id="GO:0016301">
    <property type="term" value="F:kinase activity"/>
    <property type="evidence" value="ECO:0007669"/>
    <property type="project" value="UniProtKB-KW"/>
</dbReference>
<dbReference type="InterPro" id="IPR036890">
    <property type="entry name" value="HATPase_C_sf"/>
</dbReference>
<protein>
    <recommendedName>
        <fullName evidence="2">histidine kinase</fullName>
        <ecNumber evidence="2">2.7.13.3</ecNumber>
    </recommendedName>
</protein>
<sequence length="265" mass="29359">METIRDAAFVHALITFAVVIFAVGIGVLLLYANFQKNLLQQQLREVTLNTVHQRELLRGNIEAQEEERKRIAQDLHDELGAVLSIIRMNLAIMERRVGDARLPAVADVGNLRHLSEVALKNMRNISHRLMPPQLEAFGLVEALRAITDQVAITGNISITLSGDIPQQRIPNVVALSVYRIVMELINNTLKHAGATSACICFDLSDESLTCRYMDNGKGISGAQDNHRGIGQKSIDTRIHALRGTFEIDKAAPGYDARIWIPLAII</sequence>
<keyword evidence="3" id="KW-0597">Phosphoprotein</keyword>
<keyword evidence="4" id="KW-0808">Transferase</keyword>
<comment type="caution">
    <text evidence="11">The sequence shown here is derived from an EMBL/GenBank/DDBJ whole genome shotgun (WGS) entry which is preliminary data.</text>
</comment>
<dbReference type="Pfam" id="PF07730">
    <property type="entry name" value="HisKA_3"/>
    <property type="match status" value="1"/>
</dbReference>
<dbReference type="Proteomes" id="UP001501410">
    <property type="component" value="Unassembled WGS sequence"/>
</dbReference>
<evidence type="ECO:0000256" key="9">
    <source>
        <dbReference type="SAM" id="Phobius"/>
    </source>
</evidence>
<organism evidence="11 12">
    <name type="scientific">Rurimicrobium arvi</name>
    <dbReference type="NCBI Taxonomy" id="2049916"/>
    <lineage>
        <taxon>Bacteria</taxon>
        <taxon>Pseudomonadati</taxon>
        <taxon>Bacteroidota</taxon>
        <taxon>Chitinophagia</taxon>
        <taxon>Chitinophagales</taxon>
        <taxon>Chitinophagaceae</taxon>
        <taxon>Rurimicrobium</taxon>
    </lineage>
</organism>
<evidence type="ECO:0000256" key="4">
    <source>
        <dbReference type="ARBA" id="ARBA00022679"/>
    </source>
</evidence>